<evidence type="ECO:0000313" key="3">
    <source>
        <dbReference type="Proteomes" id="UP000002964"/>
    </source>
</evidence>
<protein>
    <submittedName>
        <fullName evidence="2">Uncharacterized protein</fullName>
    </submittedName>
</protein>
<dbReference type="HOGENOM" id="CLU_172627_0_0_6"/>
<name>H8Z3X9_9GAMM</name>
<dbReference type="Proteomes" id="UP000002964">
    <property type="component" value="Unassembled WGS sequence"/>
</dbReference>
<sequence>MDRCPNCRARYDCNPNCRRCGMALERLAEVEVAAERKLREAVAALADGNRSLAARLLREAQRLKSQPLAGELLGFIRALDDGATIGRAAPAPAPAAPAAAEPAAERRWRQW</sequence>
<accession>H8Z3X9</accession>
<organism evidence="2 3">
    <name type="scientific">Thiorhodovibrio frisius</name>
    <dbReference type="NCBI Taxonomy" id="631362"/>
    <lineage>
        <taxon>Bacteria</taxon>
        <taxon>Pseudomonadati</taxon>
        <taxon>Pseudomonadota</taxon>
        <taxon>Gammaproteobacteria</taxon>
        <taxon>Chromatiales</taxon>
        <taxon>Chromatiaceae</taxon>
        <taxon>Thiorhodovibrio</taxon>
    </lineage>
</organism>
<keyword evidence="3" id="KW-1185">Reference proteome</keyword>
<gene>
    <name evidence="2" type="ORF">Thi970DRAFT_04819</name>
</gene>
<evidence type="ECO:0000256" key="1">
    <source>
        <dbReference type="SAM" id="MobiDB-lite"/>
    </source>
</evidence>
<reference evidence="3" key="1">
    <citation type="submission" date="2011-06" db="EMBL/GenBank/DDBJ databases">
        <authorList>
            <consortium name="US DOE Joint Genome Institute (JGI-PGF)"/>
            <person name="Lucas S."/>
            <person name="Han J."/>
            <person name="Lapidus A."/>
            <person name="Cheng J.-F."/>
            <person name="Goodwin L."/>
            <person name="Pitluck S."/>
            <person name="Peters L."/>
            <person name="Land M.L."/>
            <person name="Hauser L."/>
            <person name="Vogl K."/>
            <person name="Liu Z."/>
            <person name="Overmann J."/>
            <person name="Frigaard N.-U."/>
            <person name="Bryant D.A."/>
            <person name="Woyke T.J."/>
        </authorList>
    </citation>
    <scope>NUCLEOTIDE SEQUENCE [LARGE SCALE GENOMIC DNA]</scope>
    <source>
        <strain evidence="3">970</strain>
    </source>
</reference>
<dbReference type="eggNOG" id="ENOG5033EMX">
    <property type="taxonomic scope" value="Bacteria"/>
</dbReference>
<dbReference type="STRING" id="631362.Thi970DRAFT_04819"/>
<reference evidence="2 3" key="2">
    <citation type="submission" date="2011-11" db="EMBL/GenBank/DDBJ databases">
        <authorList>
            <consortium name="US DOE Joint Genome Institute"/>
            <person name="Lucas S."/>
            <person name="Han J."/>
            <person name="Lapidus A."/>
            <person name="Cheng J.-F."/>
            <person name="Goodwin L."/>
            <person name="Pitluck S."/>
            <person name="Peters L."/>
            <person name="Ovchinnikova G."/>
            <person name="Zhang X."/>
            <person name="Detter J.C."/>
            <person name="Han C."/>
            <person name="Tapia R."/>
            <person name="Land M."/>
            <person name="Hauser L."/>
            <person name="Kyrpides N."/>
            <person name="Ivanova N."/>
            <person name="Pagani I."/>
            <person name="Vogl K."/>
            <person name="Liu Z."/>
            <person name="Overmann J."/>
            <person name="Frigaard N.-U."/>
            <person name="Bryant D."/>
            <person name="Woyke T."/>
        </authorList>
    </citation>
    <scope>NUCLEOTIDE SEQUENCE [LARGE SCALE GENOMIC DNA]</scope>
    <source>
        <strain evidence="2 3">970</strain>
    </source>
</reference>
<proteinExistence type="predicted"/>
<feature type="region of interest" description="Disordered" evidence="1">
    <location>
        <begin position="88"/>
        <end position="111"/>
    </location>
</feature>
<dbReference type="EMBL" id="JH603170">
    <property type="protein sequence ID" value="EIC21131.1"/>
    <property type="molecule type" value="Genomic_DNA"/>
</dbReference>
<dbReference type="AlphaFoldDB" id="H8Z3X9"/>
<evidence type="ECO:0000313" key="2">
    <source>
        <dbReference type="EMBL" id="EIC21131.1"/>
    </source>
</evidence>